<name>R7S159_STEHR</name>
<evidence type="ECO:0000313" key="3">
    <source>
        <dbReference type="EMBL" id="EIM80297.1"/>
    </source>
</evidence>
<dbReference type="OMA" id="HYASCHA"/>
<feature type="region of interest" description="Disordered" evidence="1">
    <location>
        <begin position="181"/>
        <end position="305"/>
    </location>
</feature>
<reference evidence="4" key="1">
    <citation type="journal article" date="2012" name="Science">
        <title>The Paleozoic origin of enzymatic lignin decomposition reconstructed from 31 fungal genomes.</title>
        <authorList>
            <person name="Floudas D."/>
            <person name="Binder M."/>
            <person name="Riley R."/>
            <person name="Barry K."/>
            <person name="Blanchette R.A."/>
            <person name="Henrissat B."/>
            <person name="Martinez A.T."/>
            <person name="Otillar R."/>
            <person name="Spatafora J.W."/>
            <person name="Yadav J.S."/>
            <person name="Aerts A."/>
            <person name="Benoit I."/>
            <person name="Boyd A."/>
            <person name="Carlson A."/>
            <person name="Copeland A."/>
            <person name="Coutinho P.M."/>
            <person name="de Vries R.P."/>
            <person name="Ferreira P."/>
            <person name="Findley K."/>
            <person name="Foster B."/>
            <person name="Gaskell J."/>
            <person name="Glotzer D."/>
            <person name="Gorecki P."/>
            <person name="Heitman J."/>
            <person name="Hesse C."/>
            <person name="Hori C."/>
            <person name="Igarashi K."/>
            <person name="Jurgens J.A."/>
            <person name="Kallen N."/>
            <person name="Kersten P."/>
            <person name="Kohler A."/>
            <person name="Kuees U."/>
            <person name="Kumar T.K.A."/>
            <person name="Kuo A."/>
            <person name="LaButti K."/>
            <person name="Larrondo L.F."/>
            <person name="Lindquist E."/>
            <person name="Ling A."/>
            <person name="Lombard V."/>
            <person name="Lucas S."/>
            <person name="Lundell T."/>
            <person name="Martin R."/>
            <person name="McLaughlin D.J."/>
            <person name="Morgenstern I."/>
            <person name="Morin E."/>
            <person name="Murat C."/>
            <person name="Nagy L.G."/>
            <person name="Nolan M."/>
            <person name="Ohm R.A."/>
            <person name="Patyshakuliyeva A."/>
            <person name="Rokas A."/>
            <person name="Ruiz-Duenas F.J."/>
            <person name="Sabat G."/>
            <person name="Salamov A."/>
            <person name="Samejima M."/>
            <person name="Schmutz J."/>
            <person name="Slot J.C."/>
            <person name="St John F."/>
            <person name="Stenlid J."/>
            <person name="Sun H."/>
            <person name="Sun S."/>
            <person name="Syed K."/>
            <person name="Tsang A."/>
            <person name="Wiebenga A."/>
            <person name="Young D."/>
            <person name="Pisabarro A."/>
            <person name="Eastwood D.C."/>
            <person name="Martin F."/>
            <person name="Cullen D."/>
            <person name="Grigoriev I.V."/>
            <person name="Hibbett D.S."/>
        </authorList>
    </citation>
    <scope>NUCLEOTIDE SEQUENCE [LARGE SCALE GENOMIC DNA]</scope>
    <source>
        <strain evidence="4">FP-91666</strain>
    </source>
</reference>
<feature type="compositionally biased region" description="Low complexity" evidence="1">
    <location>
        <begin position="474"/>
        <end position="485"/>
    </location>
</feature>
<evidence type="ECO:0000259" key="2">
    <source>
        <dbReference type="PROSITE" id="PS00028"/>
    </source>
</evidence>
<dbReference type="InterPro" id="IPR013087">
    <property type="entry name" value="Znf_C2H2_type"/>
</dbReference>
<feature type="compositionally biased region" description="Low complexity" evidence="1">
    <location>
        <begin position="285"/>
        <end position="298"/>
    </location>
</feature>
<feature type="compositionally biased region" description="Polar residues" evidence="1">
    <location>
        <begin position="387"/>
        <end position="396"/>
    </location>
</feature>
<feature type="region of interest" description="Disordered" evidence="1">
    <location>
        <begin position="330"/>
        <end position="353"/>
    </location>
</feature>
<keyword evidence="4" id="KW-1185">Reference proteome</keyword>
<organism evidence="3 4">
    <name type="scientific">Stereum hirsutum (strain FP-91666)</name>
    <name type="common">White-rot fungus</name>
    <dbReference type="NCBI Taxonomy" id="721885"/>
    <lineage>
        <taxon>Eukaryota</taxon>
        <taxon>Fungi</taxon>
        <taxon>Dikarya</taxon>
        <taxon>Basidiomycota</taxon>
        <taxon>Agaricomycotina</taxon>
        <taxon>Agaricomycetes</taxon>
        <taxon>Russulales</taxon>
        <taxon>Stereaceae</taxon>
        <taxon>Stereum</taxon>
    </lineage>
</organism>
<feature type="domain" description="C2H2-type" evidence="2">
    <location>
        <begin position="84"/>
        <end position="107"/>
    </location>
</feature>
<accession>R7S159</accession>
<gene>
    <name evidence="3" type="ORF">STEHIDRAFT_172592</name>
</gene>
<evidence type="ECO:0000313" key="4">
    <source>
        <dbReference type="Proteomes" id="UP000053927"/>
    </source>
</evidence>
<feature type="region of interest" description="Disordered" evidence="1">
    <location>
        <begin position="381"/>
        <end position="525"/>
    </location>
</feature>
<feature type="compositionally biased region" description="Basic and acidic residues" evidence="1">
    <location>
        <begin position="218"/>
        <end position="230"/>
    </location>
</feature>
<feature type="compositionally biased region" description="Polar residues" evidence="1">
    <location>
        <begin position="237"/>
        <end position="255"/>
    </location>
</feature>
<dbReference type="OrthoDB" id="18440at2759"/>
<dbReference type="Proteomes" id="UP000053927">
    <property type="component" value="Unassembled WGS sequence"/>
</dbReference>
<feature type="compositionally biased region" description="Gly residues" evidence="1">
    <location>
        <begin position="581"/>
        <end position="595"/>
    </location>
</feature>
<feature type="compositionally biased region" description="Low complexity" evidence="1">
    <location>
        <begin position="31"/>
        <end position="44"/>
    </location>
</feature>
<dbReference type="PROSITE" id="PS00028">
    <property type="entry name" value="ZINC_FINGER_C2H2_1"/>
    <property type="match status" value="1"/>
</dbReference>
<dbReference type="AlphaFoldDB" id="R7S159"/>
<dbReference type="KEGG" id="shs:STEHIDRAFT_172592"/>
<sequence>MSSHKRPHTPLDGDSSPRDSPTPKAARIVRSPSRAANSSDSSLSEAPLYCTLPPTCNPPSHKPTPLANTKELESHYAKHHAHVCEVRGCGCVFPDARLLELHQTENHDPVAEVRKERGDKIFACFLPPSLCPRSFSTPKTRRLHLIQVHGYPKQYFFAITNKGMGGLLRKWGEGVSLVRPDWKARDGGAGEDGEGDGDGETEMEGHADIEGGMDVEGVVDKGDEGVEKQGGKKAATNGHSTASVVQQPTDISTQYRKPYAAAQTVRSQQDQHQYPPHLHQHTDANTNTTNTRPQQPNQADKPSLGMDIDAMMDQMSSLSLVPSSVRFGRGGKTSGMGFARAGGRTTGVKEHGMGNAKGAVTGMTGNNASKAHGAREGADGAMDIEMSNGSNRTAGKNMSVDHRRVEKEGAAISRKAQFSGGDREGDTYDDAQIETNASNSVKGKGKSTQRDVRRGRDGDMDRQLEEDMSVDDASLSPSPQSSPPLAKSGAIHSTNRTNGTGRTQGGPHAQSRGRGTIGMRGGRGGMGYGHGMNGMNVAPRGGWIGAAMPRAAGIGIGVNHLGLRGGLPLRGGRGRARGRGVARGGGRGGGDGGGM</sequence>
<feature type="compositionally biased region" description="Acidic residues" evidence="1">
    <location>
        <begin position="189"/>
        <end position="202"/>
    </location>
</feature>
<proteinExistence type="predicted"/>
<feature type="compositionally biased region" description="Basic and acidic residues" evidence="1">
    <location>
        <begin position="448"/>
        <end position="465"/>
    </location>
</feature>
<feature type="compositionally biased region" description="Basic and acidic residues" evidence="1">
    <location>
        <begin position="399"/>
        <end position="409"/>
    </location>
</feature>
<evidence type="ECO:0000256" key="1">
    <source>
        <dbReference type="SAM" id="MobiDB-lite"/>
    </source>
</evidence>
<feature type="compositionally biased region" description="Gly residues" evidence="1">
    <location>
        <begin position="515"/>
        <end position="525"/>
    </location>
</feature>
<dbReference type="GeneID" id="18804111"/>
<dbReference type="EMBL" id="JH687398">
    <property type="protein sequence ID" value="EIM80297.1"/>
    <property type="molecule type" value="Genomic_DNA"/>
</dbReference>
<dbReference type="SMART" id="SM00355">
    <property type="entry name" value="ZnF_C2H2"/>
    <property type="match status" value="2"/>
</dbReference>
<dbReference type="eggNOG" id="KOG4173">
    <property type="taxonomic scope" value="Eukaryota"/>
</dbReference>
<dbReference type="RefSeq" id="XP_007310441.1">
    <property type="nucleotide sequence ID" value="XM_007310379.1"/>
</dbReference>
<dbReference type="PANTHER" id="PTHR21354:SF0">
    <property type="entry name" value="ZINC FINGER PROTEIN 511"/>
    <property type="match status" value="1"/>
</dbReference>
<feature type="region of interest" description="Disordered" evidence="1">
    <location>
        <begin position="1"/>
        <end position="44"/>
    </location>
</feature>
<dbReference type="PANTHER" id="PTHR21354">
    <property type="entry name" value="ZINC FINGER PROTEIN 511"/>
    <property type="match status" value="1"/>
</dbReference>
<dbReference type="InterPro" id="IPR039258">
    <property type="entry name" value="ZNF511"/>
</dbReference>
<protein>
    <recommendedName>
        <fullName evidence="2">C2H2-type domain-containing protein</fullName>
    </recommendedName>
</protein>
<feature type="region of interest" description="Disordered" evidence="1">
    <location>
        <begin position="572"/>
        <end position="595"/>
    </location>
</feature>